<evidence type="ECO:0000256" key="5">
    <source>
        <dbReference type="ARBA" id="ARBA00022801"/>
    </source>
</evidence>
<comment type="caution">
    <text evidence="11">The sequence shown here is derived from an EMBL/GenBank/DDBJ whole genome shotgun (WGS) entry which is preliminary data.</text>
</comment>
<reference evidence="11 12" key="1">
    <citation type="journal article" date="2024" name="Commun. Biol.">
        <title>Comparative genomic analysis of thermophilic fungi reveals convergent evolutionary adaptations and gene losses.</title>
        <authorList>
            <person name="Steindorff A.S."/>
            <person name="Aguilar-Pontes M.V."/>
            <person name="Robinson A.J."/>
            <person name="Andreopoulos B."/>
            <person name="LaButti K."/>
            <person name="Kuo A."/>
            <person name="Mondo S."/>
            <person name="Riley R."/>
            <person name="Otillar R."/>
            <person name="Haridas S."/>
            <person name="Lipzen A."/>
            <person name="Grimwood J."/>
            <person name="Schmutz J."/>
            <person name="Clum A."/>
            <person name="Reid I.D."/>
            <person name="Moisan M.C."/>
            <person name="Butler G."/>
            <person name="Nguyen T.T.M."/>
            <person name="Dewar K."/>
            <person name="Conant G."/>
            <person name="Drula E."/>
            <person name="Henrissat B."/>
            <person name="Hansel C."/>
            <person name="Singer S."/>
            <person name="Hutchinson M.I."/>
            <person name="de Vries R.P."/>
            <person name="Natvig D.O."/>
            <person name="Powell A.J."/>
            <person name="Tsang A."/>
            <person name="Grigoriev I.V."/>
        </authorList>
    </citation>
    <scope>NUCLEOTIDE SEQUENCE [LARGE SCALE GENOMIC DNA]</scope>
    <source>
        <strain evidence="11 12">ATCC 22073</strain>
    </source>
</reference>
<keyword evidence="12" id="KW-1185">Reference proteome</keyword>
<keyword evidence="4 10" id="KW-0732">Signal</keyword>
<evidence type="ECO:0000256" key="10">
    <source>
        <dbReference type="SAM" id="SignalP"/>
    </source>
</evidence>
<accession>A0ABR4DGI4</accession>
<dbReference type="InterPro" id="IPR005198">
    <property type="entry name" value="Glyco_hydro_76"/>
</dbReference>
<dbReference type="GeneID" id="98122479"/>
<keyword evidence="6" id="KW-0325">Glycoprotein</keyword>
<evidence type="ECO:0000256" key="3">
    <source>
        <dbReference type="ARBA" id="ARBA00012350"/>
    </source>
</evidence>
<feature type="signal peptide" evidence="10">
    <location>
        <begin position="1"/>
        <end position="28"/>
    </location>
</feature>
<evidence type="ECO:0000313" key="12">
    <source>
        <dbReference type="Proteomes" id="UP001600064"/>
    </source>
</evidence>
<dbReference type="Pfam" id="PF03663">
    <property type="entry name" value="Glyco_hydro_76"/>
    <property type="match status" value="1"/>
</dbReference>
<keyword evidence="9" id="KW-1133">Transmembrane helix</keyword>
<dbReference type="InterPro" id="IPR008928">
    <property type="entry name" value="6-hairpin_glycosidase_sf"/>
</dbReference>
<dbReference type="SUPFAM" id="SSF48208">
    <property type="entry name" value="Six-hairpin glycosidases"/>
    <property type="match status" value="1"/>
</dbReference>
<name>A0ABR4DGI4_9PEZI</name>
<keyword evidence="9" id="KW-0472">Membrane</keyword>
<dbReference type="RefSeq" id="XP_070868192.1">
    <property type="nucleotide sequence ID" value="XM_071007835.1"/>
</dbReference>
<dbReference type="PANTHER" id="PTHR12145">
    <property type="entry name" value="MANNAN ENDO-1,6-ALPHA-MANNOSIDASE DCW1"/>
    <property type="match status" value="1"/>
</dbReference>
<evidence type="ECO:0000313" key="11">
    <source>
        <dbReference type="EMBL" id="KAL2269468.1"/>
    </source>
</evidence>
<evidence type="ECO:0000256" key="9">
    <source>
        <dbReference type="SAM" id="Phobius"/>
    </source>
</evidence>
<dbReference type="Gene3D" id="1.50.10.20">
    <property type="match status" value="1"/>
</dbReference>
<sequence length="515" mass="55112">MDSKALGFAWNVLLAVIAILGSLLPVGAYNLDLDSQASIVGVARSMAEDMMAFYSGDQPGGTPGILPDPYYWWEGGALMGALVDYWYYTGDARWNDAATQGLLHQVGPNKDYMPPNQTMTEGNDDQGFWGMAVMSAAEHKFPDPPRGEPQWLALAQAVFNTQAARWDERTCGGGLRWQIFAWNNGFGYKNSISQGCFFNLAARLARYTGNQSYAAWASRAWDWMASSGLLDPATYHIYDGVDVDNCSRRVPYQWSYNAGAFLLGAAAMYNHTADAADRDVWRERVDGLLNGTAVFFGGDAGDVMTEAACEPVGLCNVDQQSFKAYLARWMAAATKWAPWTDARVMPLLRASAAAAAAACTGGPGGRLCGLRWTGRAFDGWTGVGQQMAAMEVVLACLVRNKSAPAADGQGGTSVGDPAAGGGEDAARRAARELGPVSAAGKAGAWALTAAAALTLLLGLAFIVVDEGEPWPSWTRRLAAVCPATSASRRDPGVSKPDMARQPPSDRARGWSPRER</sequence>
<keyword evidence="7" id="KW-0326">Glycosidase</keyword>
<protein>
    <recommendedName>
        <fullName evidence="3">mannan endo-1,6-alpha-mannosidase</fullName>
        <ecNumber evidence="3">3.2.1.101</ecNumber>
    </recommendedName>
</protein>
<evidence type="ECO:0000256" key="8">
    <source>
        <dbReference type="SAM" id="MobiDB-lite"/>
    </source>
</evidence>
<gene>
    <name evidence="11" type="ORF">VTJ83DRAFT_1652</name>
</gene>
<comment type="catalytic activity">
    <reaction evidence="1">
        <text>Random hydrolysis of (1-&gt;6)-alpha-D-mannosidic linkages in unbranched (1-&gt;6)-mannans.</text>
        <dbReference type="EC" id="3.2.1.101"/>
    </reaction>
</comment>
<evidence type="ECO:0000256" key="2">
    <source>
        <dbReference type="ARBA" id="ARBA00009699"/>
    </source>
</evidence>
<proteinExistence type="inferred from homology"/>
<dbReference type="PANTHER" id="PTHR12145:SF36">
    <property type="entry name" value="MANNAN ENDO-1,6-ALPHA-MANNOSIDASE DCW1"/>
    <property type="match status" value="1"/>
</dbReference>
<feature type="compositionally biased region" description="Basic and acidic residues" evidence="8">
    <location>
        <begin position="503"/>
        <end position="515"/>
    </location>
</feature>
<feature type="chain" id="PRO_5047444098" description="mannan endo-1,6-alpha-mannosidase" evidence="10">
    <location>
        <begin position="29"/>
        <end position="515"/>
    </location>
</feature>
<evidence type="ECO:0000256" key="4">
    <source>
        <dbReference type="ARBA" id="ARBA00022729"/>
    </source>
</evidence>
<keyword evidence="9" id="KW-0812">Transmembrane</keyword>
<feature type="region of interest" description="Disordered" evidence="8">
    <location>
        <begin position="404"/>
        <end position="427"/>
    </location>
</feature>
<organism evidence="11 12">
    <name type="scientific">Remersonia thermophila</name>
    <dbReference type="NCBI Taxonomy" id="72144"/>
    <lineage>
        <taxon>Eukaryota</taxon>
        <taxon>Fungi</taxon>
        <taxon>Dikarya</taxon>
        <taxon>Ascomycota</taxon>
        <taxon>Pezizomycotina</taxon>
        <taxon>Sordariomycetes</taxon>
        <taxon>Sordariomycetidae</taxon>
        <taxon>Sordariales</taxon>
        <taxon>Sordariales incertae sedis</taxon>
        <taxon>Remersonia</taxon>
    </lineage>
</organism>
<feature type="region of interest" description="Disordered" evidence="8">
    <location>
        <begin position="483"/>
        <end position="515"/>
    </location>
</feature>
<keyword evidence="5" id="KW-0378">Hydrolase</keyword>
<evidence type="ECO:0000256" key="6">
    <source>
        <dbReference type="ARBA" id="ARBA00023180"/>
    </source>
</evidence>
<dbReference type="Proteomes" id="UP001600064">
    <property type="component" value="Unassembled WGS sequence"/>
</dbReference>
<evidence type="ECO:0000256" key="1">
    <source>
        <dbReference type="ARBA" id="ARBA00001452"/>
    </source>
</evidence>
<dbReference type="EMBL" id="JAZGUE010000002">
    <property type="protein sequence ID" value="KAL2269468.1"/>
    <property type="molecule type" value="Genomic_DNA"/>
</dbReference>
<dbReference type="PIRSF" id="PIRSF016302">
    <property type="entry name" value="Man_a_manosd"/>
    <property type="match status" value="1"/>
</dbReference>
<dbReference type="EC" id="3.2.1.101" evidence="3"/>
<comment type="similarity">
    <text evidence="2">Belongs to the glycosyl hydrolase 76 family.</text>
</comment>
<dbReference type="InterPro" id="IPR014480">
    <property type="entry name" value="Mannan-1_6-alpha_mannosidase"/>
</dbReference>
<evidence type="ECO:0000256" key="7">
    <source>
        <dbReference type="ARBA" id="ARBA00023295"/>
    </source>
</evidence>
<feature type="transmembrane region" description="Helical" evidence="9">
    <location>
        <begin position="442"/>
        <end position="464"/>
    </location>
</feature>
<feature type="compositionally biased region" description="Gly residues" evidence="8">
    <location>
        <begin position="408"/>
        <end position="423"/>
    </location>
</feature>